<dbReference type="Proteomes" id="UP000655588">
    <property type="component" value="Unassembled WGS sequence"/>
</dbReference>
<organism evidence="1 2">
    <name type="scientific">Frieseomelitta varia</name>
    <dbReference type="NCBI Taxonomy" id="561572"/>
    <lineage>
        <taxon>Eukaryota</taxon>
        <taxon>Metazoa</taxon>
        <taxon>Ecdysozoa</taxon>
        <taxon>Arthropoda</taxon>
        <taxon>Hexapoda</taxon>
        <taxon>Insecta</taxon>
        <taxon>Pterygota</taxon>
        <taxon>Neoptera</taxon>
        <taxon>Endopterygota</taxon>
        <taxon>Hymenoptera</taxon>
        <taxon>Apocrita</taxon>
        <taxon>Aculeata</taxon>
        <taxon>Apoidea</taxon>
        <taxon>Anthophila</taxon>
        <taxon>Apidae</taxon>
        <taxon>Frieseomelitta</taxon>
    </lineage>
</organism>
<dbReference type="EMBL" id="WNWW01000648">
    <property type="protein sequence ID" value="KAF3422764.1"/>
    <property type="molecule type" value="Genomic_DNA"/>
</dbReference>
<gene>
    <name evidence="1" type="ORF">E2986_11990</name>
</gene>
<keyword evidence="2" id="KW-1185">Reference proteome</keyword>
<protein>
    <submittedName>
        <fullName evidence="1">Uncharacterized protein</fullName>
    </submittedName>
</protein>
<comment type="caution">
    <text evidence="1">The sequence shown here is derived from an EMBL/GenBank/DDBJ whole genome shotgun (WGS) entry which is preliminary data.</text>
</comment>
<reference evidence="1" key="1">
    <citation type="submission" date="2019-11" db="EMBL/GenBank/DDBJ databases">
        <title>The nuclear and mitochondrial genomes of Frieseomelitta varia - a highly eusocial stingless bee (Meliponini) with a permanently sterile worker caste.</title>
        <authorList>
            <person name="Freitas F.C.P."/>
            <person name="Lourenco A.P."/>
            <person name="Nunes F.M.F."/>
            <person name="Paschoal A.R."/>
            <person name="Abreu F.C.P."/>
            <person name="Barbin F.O."/>
            <person name="Bataglia L."/>
            <person name="Cardoso-Junior C.A.M."/>
            <person name="Cervoni M.S."/>
            <person name="Silva S.R."/>
            <person name="Dalarmi F."/>
            <person name="Del Lama M.A."/>
            <person name="Depintor T.S."/>
            <person name="Ferreira K.M."/>
            <person name="Goria P.S."/>
            <person name="Jaskot M.C."/>
            <person name="Lago D.C."/>
            <person name="Luna-Lucena D."/>
            <person name="Moda L.M."/>
            <person name="Nascimento L."/>
            <person name="Pedrino M."/>
            <person name="Rabico F.O."/>
            <person name="Sanches F.C."/>
            <person name="Santos D.E."/>
            <person name="Santos C.G."/>
            <person name="Vieira J."/>
            <person name="Lopes T.F."/>
            <person name="Barchuk A.R."/>
            <person name="Hartfelder K."/>
            <person name="Simoes Z.L.P."/>
            <person name="Bitondi M.M.G."/>
            <person name="Pinheiro D.G."/>
        </authorList>
    </citation>
    <scope>NUCLEOTIDE SEQUENCE</scope>
    <source>
        <strain evidence="1">USP_RPSP 00005682</strain>
        <tissue evidence="1">Whole individual</tissue>
    </source>
</reference>
<evidence type="ECO:0000313" key="2">
    <source>
        <dbReference type="Proteomes" id="UP000655588"/>
    </source>
</evidence>
<sequence length="121" mass="13985">MVFNFVTGYSKPRLECPKDVIAELPPGRDEAFVTFDQPSTDLDWFRYVRSKPSWGTRLEANLTPGVHEITFFARHPVSKKQASCVLRIIVKEETYLQVLYVHFVIIQSHCEYHLQPSAEGE</sequence>
<dbReference type="AlphaFoldDB" id="A0A833R7B4"/>
<evidence type="ECO:0000313" key="1">
    <source>
        <dbReference type="EMBL" id="KAF3422764.1"/>
    </source>
</evidence>
<name>A0A833R7B4_9HYME</name>
<proteinExistence type="predicted"/>
<accession>A0A833R7B4</accession>